<evidence type="ECO:0008006" key="3">
    <source>
        <dbReference type="Google" id="ProtNLM"/>
    </source>
</evidence>
<name>A0A2Z5ADL5_9PSED</name>
<reference evidence="1 2" key="1">
    <citation type="submission" date="2017-06" db="EMBL/GenBank/DDBJ databases">
        <title>Evolution towards high GC content and high-temperature stress adaptation in endophytic Pseudomonas oryzihabitans impacted its plant-growth promoting traits.</title>
        <authorList>
            <person name="Nascimento F.X."/>
        </authorList>
    </citation>
    <scope>NUCLEOTIDE SEQUENCE [LARGE SCALE GENOMIC DNA]</scope>
    <source>
        <strain evidence="1 2">MS8</strain>
    </source>
</reference>
<evidence type="ECO:0000313" key="2">
    <source>
        <dbReference type="Proteomes" id="UP000250579"/>
    </source>
</evidence>
<evidence type="ECO:0000313" key="1">
    <source>
        <dbReference type="EMBL" id="AXA68169.1"/>
    </source>
</evidence>
<gene>
    <name evidence="1" type="ORF">CE139_20995</name>
</gene>
<proteinExistence type="predicted"/>
<organism evidence="1 2">
    <name type="scientific">Pseudomonas oryzihabitans</name>
    <dbReference type="NCBI Taxonomy" id="47885"/>
    <lineage>
        <taxon>Bacteria</taxon>
        <taxon>Pseudomonadati</taxon>
        <taxon>Pseudomonadota</taxon>
        <taxon>Gammaproteobacteria</taxon>
        <taxon>Pseudomonadales</taxon>
        <taxon>Pseudomonadaceae</taxon>
        <taxon>Pseudomonas</taxon>
    </lineage>
</organism>
<dbReference type="AlphaFoldDB" id="A0A2Z5ADL5"/>
<dbReference type="Proteomes" id="UP000250579">
    <property type="component" value="Chromosome"/>
</dbReference>
<protein>
    <recommendedName>
        <fullName evidence="3">DUF4365 domain-containing protein</fullName>
    </recommendedName>
</protein>
<accession>A0A2Z5ADL5</accession>
<sequence>MDIGTGGEHYFMALCATQGITANKSQTDRHGWDVLIEVDRAGVPLSQATLHEPVITGVVQIKSTTTSSLKVSVSLSNLRNMASSPLPAFYLLMDYSQGQVPIRAFLRHVDEDLIRQILKRVNKHTVAGDEGNLHKRTMQIDFALGQEIDLHEASALRTEFIRAIGNSQATYTDTKQRFLRSVGYEDGAGKIRFQLVGRESVDAMIEATMGRGGTIEMQDMLVALQRFGLEDPKSHHHTPVGTLVVDPSPPMATGTLTLRSRRTGDNVQVPAAAYVSAMYGRVPSHVLQARIDCGLFDWYLSADGASAKFASTLDPESPVKLEDLHAYLQIVAMLNQPEGLGVEFKFVGRPRVSATINNGSSLPAFPGALELADCLLKIKATFGDRSDLNISLVALLEGSNIIRPFFAYMNQKASARLYWPAGDLTEAYEAVVVTKLDLTVGGKCYLAIIATSGEMTLLPDGRFSMSSKAFDTIYKTVLRPDECRDEETLRHLQQVVDDYSHTLPVLRLASFI</sequence>
<dbReference type="EMBL" id="CP022198">
    <property type="protein sequence ID" value="AXA68169.1"/>
    <property type="molecule type" value="Genomic_DNA"/>
</dbReference>